<dbReference type="GO" id="GO:0008137">
    <property type="term" value="F:NADH dehydrogenase (ubiquinone) activity"/>
    <property type="evidence" value="ECO:0007669"/>
    <property type="project" value="InterPro"/>
</dbReference>
<evidence type="ECO:0000256" key="12">
    <source>
        <dbReference type="HAMAP-Rule" id="MF_01394"/>
    </source>
</evidence>
<keyword evidence="3 12" id="KW-0813">Transport</keyword>
<keyword evidence="6 12" id="KW-0874">Quinone</keyword>
<comment type="catalytic activity">
    <reaction evidence="12 13">
        <text>a quinone + NADH + 5 H(+)(in) = a quinol + NAD(+) + 4 H(+)(out)</text>
        <dbReference type="Rhea" id="RHEA:57888"/>
        <dbReference type="ChEBI" id="CHEBI:15378"/>
        <dbReference type="ChEBI" id="CHEBI:24646"/>
        <dbReference type="ChEBI" id="CHEBI:57540"/>
        <dbReference type="ChEBI" id="CHEBI:57945"/>
        <dbReference type="ChEBI" id="CHEBI:132124"/>
    </reaction>
</comment>
<dbReference type="PANTHER" id="PTHR11058:SF22">
    <property type="entry name" value="NADH-QUINONE OXIDOREDUCTASE SUBUNIT A"/>
    <property type="match status" value="1"/>
</dbReference>
<accession>A0A538T9W5</accession>
<keyword evidence="9 12" id="KW-0520">NAD</keyword>
<evidence type="ECO:0000256" key="4">
    <source>
        <dbReference type="ARBA" id="ARBA00022475"/>
    </source>
</evidence>
<organism evidence="14 15">
    <name type="scientific">Eiseniibacteriota bacterium</name>
    <dbReference type="NCBI Taxonomy" id="2212470"/>
    <lineage>
        <taxon>Bacteria</taxon>
        <taxon>Candidatus Eiseniibacteriota</taxon>
    </lineage>
</organism>
<comment type="function">
    <text evidence="12">NDH-1 shuttles electrons from NADH, via FMN and iron-sulfur (Fe-S) centers, to quinones in the respiratory chain. The immediate electron acceptor for the enzyme in this species is believed to be ubiquinone. Couples the redox reaction to proton translocation (for every two electrons transferred, four hydrogen ions are translocated across the cytoplasmic membrane), and thus conserves the redox energy in a proton gradient.</text>
</comment>
<dbReference type="FunFam" id="1.20.58.1610:FF:000004">
    <property type="entry name" value="NADH-quinone oxidoreductase subunit A"/>
    <property type="match status" value="1"/>
</dbReference>
<comment type="subunit">
    <text evidence="12">NDH-1 is composed of 14 different subunits. Subunits NuoA, H, J, K, L, M, N constitute the membrane sector of the complex.</text>
</comment>
<dbReference type="GO" id="GO:0050136">
    <property type="term" value="F:NADH dehydrogenase (quinone) (non-electrogenic) activity"/>
    <property type="evidence" value="ECO:0007669"/>
    <property type="project" value="UniProtKB-UniRule"/>
</dbReference>
<evidence type="ECO:0000256" key="9">
    <source>
        <dbReference type="ARBA" id="ARBA00023027"/>
    </source>
</evidence>
<comment type="subcellular location">
    <subcellularLocation>
        <location evidence="12 13">Cell membrane</location>
        <topology evidence="12 13">Multi-pass membrane protein</topology>
    </subcellularLocation>
    <subcellularLocation>
        <location evidence="1">Membrane</location>
        <topology evidence="1">Multi-pass membrane protein</topology>
    </subcellularLocation>
</comment>
<feature type="transmembrane region" description="Helical" evidence="12">
    <location>
        <begin position="96"/>
        <end position="117"/>
    </location>
</feature>
<comment type="similarity">
    <text evidence="2 12 13">Belongs to the complex I subunit 3 family.</text>
</comment>
<evidence type="ECO:0000256" key="7">
    <source>
        <dbReference type="ARBA" id="ARBA00022967"/>
    </source>
</evidence>
<evidence type="ECO:0000256" key="3">
    <source>
        <dbReference type="ARBA" id="ARBA00022448"/>
    </source>
</evidence>
<protein>
    <recommendedName>
        <fullName evidence="12">NADH-quinone oxidoreductase subunit A</fullName>
        <ecNumber evidence="12">7.1.1.-</ecNumber>
    </recommendedName>
    <alternativeName>
        <fullName evidence="12">NADH dehydrogenase I subunit A</fullName>
    </alternativeName>
    <alternativeName>
        <fullName evidence="12">NDH-1 subunit A</fullName>
    </alternativeName>
    <alternativeName>
        <fullName evidence="12">NUO1</fullName>
    </alternativeName>
</protein>
<evidence type="ECO:0000256" key="8">
    <source>
        <dbReference type="ARBA" id="ARBA00022989"/>
    </source>
</evidence>
<evidence type="ECO:0000256" key="13">
    <source>
        <dbReference type="RuleBase" id="RU003639"/>
    </source>
</evidence>
<evidence type="ECO:0000256" key="5">
    <source>
        <dbReference type="ARBA" id="ARBA00022692"/>
    </source>
</evidence>
<keyword evidence="7 12" id="KW-1278">Translocase</keyword>
<evidence type="ECO:0000256" key="1">
    <source>
        <dbReference type="ARBA" id="ARBA00004141"/>
    </source>
</evidence>
<dbReference type="PANTHER" id="PTHR11058">
    <property type="entry name" value="NADH-UBIQUINONE OXIDOREDUCTASE CHAIN 3"/>
    <property type="match status" value="1"/>
</dbReference>
<dbReference type="GO" id="GO:0048038">
    <property type="term" value="F:quinone binding"/>
    <property type="evidence" value="ECO:0007669"/>
    <property type="project" value="UniProtKB-KW"/>
</dbReference>
<evidence type="ECO:0000256" key="6">
    <source>
        <dbReference type="ARBA" id="ARBA00022719"/>
    </source>
</evidence>
<dbReference type="InterPro" id="IPR000440">
    <property type="entry name" value="NADH_UbQ/plastoQ_OxRdtase_su3"/>
</dbReference>
<evidence type="ECO:0000313" key="15">
    <source>
        <dbReference type="Proteomes" id="UP000316852"/>
    </source>
</evidence>
<feature type="transmembrane region" description="Helical" evidence="12">
    <location>
        <begin position="67"/>
        <end position="90"/>
    </location>
</feature>
<name>A0A538T9W5_UNCEI</name>
<dbReference type="Proteomes" id="UP000316852">
    <property type="component" value="Unassembled WGS sequence"/>
</dbReference>
<gene>
    <name evidence="12" type="primary">nuoA</name>
    <name evidence="14" type="ORF">E6K76_01990</name>
</gene>
<feature type="transmembrane region" description="Helical" evidence="12">
    <location>
        <begin position="12"/>
        <end position="36"/>
    </location>
</feature>
<dbReference type="EMBL" id="VBOW01000014">
    <property type="protein sequence ID" value="TMQ60430.1"/>
    <property type="molecule type" value="Genomic_DNA"/>
</dbReference>
<evidence type="ECO:0000256" key="11">
    <source>
        <dbReference type="ARBA" id="ARBA00023136"/>
    </source>
</evidence>
<dbReference type="EC" id="7.1.1.-" evidence="12"/>
<proteinExistence type="inferred from homology"/>
<keyword evidence="11 12" id="KW-0472">Membrane</keyword>
<evidence type="ECO:0000256" key="2">
    <source>
        <dbReference type="ARBA" id="ARBA00008472"/>
    </source>
</evidence>
<dbReference type="HAMAP" id="MF_01394">
    <property type="entry name" value="NDH1_NuoA"/>
    <property type="match status" value="1"/>
</dbReference>
<dbReference type="Pfam" id="PF00507">
    <property type="entry name" value="Oxidored_q4"/>
    <property type="match status" value="1"/>
</dbReference>
<keyword evidence="8 12" id="KW-1133">Transmembrane helix</keyword>
<evidence type="ECO:0000256" key="10">
    <source>
        <dbReference type="ARBA" id="ARBA00023075"/>
    </source>
</evidence>
<dbReference type="Gene3D" id="1.20.58.1610">
    <property type="entry name" value="NADH:ubiquinone/plastoquinone oxidoreductase, chain 3"/>
    <property type="match status" value="1"/>
</dbReference>
<sequence>MNQVDPNSTTAFIPILMMLIVGIGFAVFTLVASHFLGTRVNDPAKLSPYECGITPTGTARERFHTRFYLVAMLFIVFDIETVFLYPWAIVFRQLRIFGLIEMGVFVGILLLGLVYVWGKGALEWD</sequence>
<reference evidence="14 15" key="1">
    <citation type="journal article" date="2019" name="Nat. Microbiol.">
        <title>Mediterranean grassland soil C-N compound turnover is dependent on rainfall and depth, and is mediated by genomically divergent microorganisms.</title>
        <authorList>
            <person name="Diamond S."/>
            <person name="Andeer P.F."/>
            <person name="Li Z."/>
            <person name="Crits-Christoph A."/>
            <person name="Burstein D."/>
            <person name="Anantharaman K."/>
            <person name="Lane K.R."/>
            <person name="Thomas B.C."/>
            <person name="Pan C."/>
            <person name="Northen T.R."/>
            <person name="Banfield J.F."/>
        </authorList>
    </citation>
    <scope>NUCLEOTIDE SEQUENCE [LARGE SCALE GENOMIC DNA]</scope>
    <source>
        <strain evidence="14">WS_6</strain>
    </source>
</reference>
<dbReference type="AlphaFoldDB" id="A0A538T9W5"/>
<keyword evidence="5 12" id="KW-0812">Transmembrane</keyword>
<dbReference type="InterPro" id="IPR023043">
    <property type="entry name" value="NAD(P)H_OxRDtase_bac/plastid"/>
</dbReference>
<keyword evidence="10 12" id="KW-0830">Ubiquinone</keyword>
<comment type="caution">
    <text evidence="14">The sequence shown here is derived from an EMBL/GenBank/DDBJ whole genome shotgun (WGS) entry which is preliminary data.</text>
</comment>
<evidence type="ECO:0000313" key="14">
    <source>
        <dbReference type="EMBL" id="TMQ60430.1"/>
    </source>
</evidence>
<keyword evidence="4 12" id="KW-1003">Cell membrane</keyword>
<dbReference type="GO" id="GO:0005886">
    <property type="term" value="C:plasma membrane"/>
    <property type="evidence" value="ECO:0007669"/>
    <property type="project" value="UniProtKB-SubCell"/>
</dbReference>
<dbReference type="GO" id="GO:0030964">
    <property type="term" value="C:NADH dehydrogenase complex"/>
    <property type="evidence" value="ECO:0007669"/>
    <property type="project" value="TreeGrafter"/>
</dbReference>
<dbReference type="InterPro" id="IPR038430">
    <property type="entry name" value="NDAH_ubi_oxred_su3_sf"/>
</dbReference>